<dbReference type="CDD" id="cd00609">
    <property type="entry name" value="AAT_like"/>
    <property type="match status" value="1"/>
</dbReference>
<dbReference type="Proteomes" id="UP000662904">
    <property type="component" value="Chromosome"/>
</dbReference>
<organism evidence="8 9">
    <name type="scientific">Koleobacter methoxysyntrophicus</name>
    <dbReference type="NCBI Taxonomy" id="2751313"/>
    <lineage>
        <taxon>Bacteria</taxon>
        <taxon>Bacillati</taxon>
        <taxon>Bacillota</taxon>
        <taxon>Clostridia</taxon>
        <taxon>Koleobacterales</taxon>
        <taxon>Koleobacteraceae</taxon>
        <taxon>Koleobacter</taxon>
    </lineage>
</organism>
<sequence length="397" mass="43893">MELSKRAQQISPSITLSITAKARELKDQGVDVISFGAGEPDFDTPKHIQDEGIRAIKEGFTRYTAASGINELKEAICTKLKKENDLEYDLGQIVISNGAKHSLYNAFLAIINPGDEVIIPVPYWVSYPELVKLADGVPVYINLKEDNDFKIDVDELRNKITSKTKAIILNYPNNPTGSIYNKAELTEIAEIAVENNIYVISDEIYEKLIYDGNEHVSIASLGKEIKDLTILINGVSKAYSMTGWRIGYAAGNHKVIKAMSSIQSHSTSNPNSIAQKAAVAALTGDQEPIKNMVKEFSRRRDYMVDKLNSIRGITCNKPSGAFYVMANISKFFGSTVDGREITNSVEFAEVLLDKGEVAVIPGSAFGTDRFVRLSYATSMENIKRGLDKIEEFVKTIE</sequence>
<dbReference type="InterPro" id="IPR015421">
    <property type="entry name" value="PyrdxlP-dep_Trfase_major"/>
</dbReference>
<comment type="similarity">
    <text evidence="2 6">Belongs to the class-I pyridoxal-phosphate-dependent aminotransferase family.</text>
</comment>
<dbReference type="PRINTS" id="PR00753">
    <property type="entry name" value="ACCSYNTHASE"/>
</dbReference>
<dbReference type="GO" id="GO:0006520">
    <property type="term" value="P:amino acid metabolic process"/>
    <property type="evidence" value="ECO:0007669"/>
    <property type="project" value="InterPro"/>
</dbReference>
<evidence type="ECO:0000256" key="3">
    <source>
        <dbReference type="ARBA" id="ARBA00022576"/>
    </source>
</evidence>
<dbReference type="Pfam" id="PF00155">
    <property type="entry name" value="Aminotran_1_2"/>
    <property type="match status" value="1"/>
</dbReference>
<reference evidence="8" key="1">
    <citation type="submission" date="2020-07" db="EMBL/GenBank/DDBJ databases">
        <title>Koleobacter methoxysyntrophicus gen. nov., sp. nov., a novel anaerobic bacterium isolated from deep subsurface oil field and proposal of Koleobacterales ord. nov. in the phylum Firmicutes.</title>
        <authorList>
            <person name="Sakamoto S."/>
            <person name="Tamaki H."/>
        </authorList>
    </citation>
    <scope>NUCLEOTIDE SEQUENCE</scope>
    <source>
        <strain evidence="8">NRmbB1</strain>
    </source>
</reference>
<dbReference type="EMBL" id="CP059066">
    <property type="protein sequence ID" value="QSQ10131.1"/>
    <property type="molecule type" value="Genomic_DNA"/>
</dbReference>
<dbReference type="AlphaFoldDB" id="A0A8A0RNZ9"/>
<dbReference type="PANTHER" id="PTHR46383">
    <property type="entry name" value="ASPARTATE AMINOTRANSFERASE"/>
    <property type="match status" value="1"/>
</dbReference>
<keyword evidence="3 6" id="KW-0032">Aminotransferase</keyword>
<dbReference type="Gene3D" id="3.90.1150.10">
    <property type="entry name" value="Aspartate Aminotransferase, domain 1"/>
    <property type="match status" value="1"/>
</dbReference>
<dbReference type="EC" id="2.6.1.-" evidence="6"/>
<dbReference type="GO" id="GO:0030170">
    <property type="term" value="F:pyridoxal phosphate binding"/>
    <property type="evidence" value="ECO:0007669"/>
    <property type="project" value="InterPro"/>
</dbReference>
<dbReference type="SUPFAM" id="SSF53383">
    <property type="entry name" value="PLP-dependent transferases"/>
    <property type="match status" value="1"/>
</dbReference>
<keyword evidence="4 6" id="KW-0808">Transferase</keyword>
<dbReference type="InterPro" id="IPR050596">
    <property type="entry name" value="AspAT/PAT-like"/>
</dbReference>
<dbReference type="PROSITE" id="PS00105">
    <property type="entry name" value="AA_TRANSFER_CLASS_1"/>
    <property type="match status" value="1"/>
</dbReference>
<dbReference type="InterPro" id="IPR004838">
    <property type="entry name" value="NHTrfase_class1_PyrdxlP-BS"/>
</dbReference>
<dbReference type="InterPro" id="IPR015422">
    <property type="entry name" value="PyrdxlP-dep_Trfase_small"/>
</dbReference>
<keyword evidence="5" id="KW-0663">Pyridoxal phosphate</keyword>
<dbReference type="KEGG" id="kme:H0A61_02529"/>
<evidence type="ECO:0000259" key="7">
    <source>
        <dbReference type="Pfam" id="PF00155"/>
    </source>
</evidence>
<evidence type="ECO:0000256" key="2">
    <source>
        <dbReference type="ARBA" id="ARBA00007441"/>
    </source>
</evidence>
<comment type="cofactor">
    <cofactor evidence="1 6">
        <name>pyridoxal 5'-phosphate</name>
        <dbReference type="ChEBI" id="CHEBI:597326"/>
    </cofactor>
</comment>
<name>A0A8A0RNZ9_9FIRM</name>
<protein>
    <recommendedName>
        <fullName evidence="6">Aminotransferase</fullName>
        <ecNumber evidence="6">2.6.1.-</ecNumber>
    </recommendedName>
</protein>
<evidence type="ECO:0000256" key="1">
    <source>
        <dbReference type="ARBA" id="ARBA00001933"/>
    </source>
</evidence>
<evidence type="ECO:0000256" key="5">
    <source>
        <dbReference type="ARBA" id="ARBA00022898"/>
    </source>
</evidence>
<dbReference type="FunFam" id="3.40.640.10:FF:000033">
    <property type="entry name" value="Aspartate aminotransferase"/>
    <property type="match status" value="1"/>
</dbReference>
<feature type="domain" description="Aminotransferase class I/classII large" evidence="7">
    <location>
        <begin position="31"/>
        <end position="389"/>
    </location>
</feature>
<evidence type="ECO:0000256" key="4">
    <source>
        <dbReference type="ARBA" id="ARBA00022679"/>
    </source>
</evidence>
<evidence type="ECO:0000313" key="9">
    <source>
        <dbReference type="Proteomes" id="UP000662904"/>
    </source>
</evidence>
<proteinExistence type="inferred from homology"/>
<dbReference type="GO" id="GO:0008483">
    <property type="term" value="F:transaminase activity"/>
    <property type="evidence" value="ECO:0007669"/>
    <property type="project" value="UniProtKB-KW"/>
</dbReference>
<dbReference type="InterPro" id="IPR004839">
    <property type="entry name" value="Aminotransferase_I/II_large"/>
</dbReference>
<dbReference type="RefSeq" id="WP_206707450.1">
    <property type="nucleotide sequence ID" value="NZ_CP059066.1"/>
</dbReference>
<dbReference type="Gene3D" id="3.40.640.10">
    <property type="entry name" value="Type I PLP-dependent aspartate aminotransferase-like (Major domain)"/>
    <property type="match status" value="1"/>
</dbReference>
<dbReference type="PANTHER" id="PTHR46383:SF1">
    <property type="entry name" value="ASPARTATE AMINOTRANSFERASE"/>
    <property type="match status" value="1"/>
</dbReference>
<accession>A0A8A0RNZ9</accession>
<evidence type="ECO:0000313" key="8">
    <source>
        <dbReference type="EMBL" id="QSQ10131.1"/>
    </source>
</evidence>
<gene>
    <name evidence="8" type="ORF">H0A61_02529</name>
</gene>
<dbReference type="InterPro" id="IPR015424">
    <property type="entry name" value="PyrdxlP-dep_Trfase"/>
</dbReference>
<evidence type="ECO:0000256" key="6">
    <source>
        <dbReference type="RuleBase" id="RU000481"/>
    </source>
</evidence>
<keyword evidence="9" id="KW-1185">Reference proteome</keyword>